<evidence type="ECO:0000313" key="2">
    <source>
        <dbReference type="Proteomes" id="UP000194439"/>
    </source>
</evidence>
<protein>
    <submittedName>
        <fullName evidence="1">Uncharacterized protein</fullName>
    </submittedName>
</protein>
<sequence>MNWFKLADGDFKLLPSFLNVQFKDDQGDISICDWIETLYQAKQCNYFYLNSSKFH</sequence>
<dbReference type="Proteomes" id="UP000194439">
    <property type="component" value="Unassembled WGS sequence"/>
</dbReference>
<accession>A0A1Y5ZI21</accession>
<dbReference type="RefSeq" id="WP_176374195.1">
    <property type="nucleotide sequence ID" value="NZ_FWZD01000040.1"/>
</dbReference>
<name>A0A1Y5ZI21_9BACI</name>
<gene>
    <name evidence="1" type="ORF">BACERE00185_01827</name>
</gene>
<reference evidence="2" key="1">
    <citation type="submission" date="2017-04" db="EMBL/GenBank/DDBJ databases">
        <authorList>
            <person name="Criscuolo A."/>
        </authorList>
    </citation>
    <scope>NUCLEOTIDE SEQUENCE [LARGE SCALE GENOMIC DNA]</scope>
</reference>
<dbReference type="AlphaFoldDB" id="A0A1Y5ZI21"/>
<dbReference type="EMBL" id="FWZD01000040">
    <property type="protein sequence ID" value="SMD93870.1"/>
    <property type="molecule type" value="Genomic_DNA"/>
</dbReference>
<proteinExistence type="predicted"/>
<evidence type="ECO:0000313" key="1">
    <source>
        <dbReference type="EMBL" id="SMD93870.1"/>
    </source>
</evidence>
<organism evidence="1 2">
    <name type="scientific">Bacillus mobilis</name>
    <dbReference type="NCBI Taxonomy" id="2026190"/>
    <lineage>
        <taxon>Bacteria</taxon>
        <taxon>Bacillati</taxon>
        <taxon>Bacillota</taxon>
        <taxon>Bacilli</taxon>
        <taxon>Bacillales</taxon>
        <taxon>Bacillaceae</taxon>
        <taxon>Bacillus</taxon>
        <taxon>Bacillus cereus group</taxon>
    </lineage>
</organism>